<evidence type="ECO:0000313" key="4">
    <source>
        <dbReference type="Proteomes" id="UP000799428"/>
    </source>
</evidence>
<protein>
    <submittedName>
        <fullName evidence="3">Uncharacterized protein</fullName>
    </submittedName>
</protein>
<dbReference type="EMBL" id="MU005774">
    <property type="protein sequence ID" value="KAF2707288.1"/>
    <property type="molecule type" value="Genomic_DNA"/>
</dbReference>
<keyword evidence="4" id="KW-1185">Reference proteome</keyword>
<feature type="region of interest" description="Disordered" evidence="1">
    <location>
        <begin position="221"/>
        <end position="250"/>
    </location>
</feature>
<dbReference type="OrthoDB" id="5241710at2759"/>
<sequence>MASTDPTPVMTFLRQTTLATYPFAFVLGIAHAATASNGLFPAISLVPQTASALLSALVLHLDSQRRNKVAAHSRHGLAVNHGEDKRRKTRNIMTFAGDFSVFATLLTCLIFSWIELSKYNSYWDHPNSSETMLGTYATVPFMTNMTIHLFFCLRTLYLSLPKSFFSIFAPYAAPKSCPNCHHNLASVGPVERWQGDKNPGGYSFLNPDESDSLYRDIERQTGTSMERESTETAREAEGEFSAPRKVSEETATEISEQAMAKMLGV</sequence>
<evidence type="ECO:0000256" key="1">
    <source>
        <dbReference type="SAM" id="MobiDB-lite"/>
    </source>
</evidence>
<evidence type="ECO:0000313" key="3">
    <source>
        <dbReference type="EMBL" id="KAF2707288.1"/>
    </source>
</evidence>
<proteinExistence type="predicted"/>
<accession>A0A6G1K3A9</accession>
<feature type="transmembrane region" description="Helical" evidence="2">
    <location>
        <begin position="134"/>
        <end position="157"/>
    </location>
</feature>
<keyword evidence="2" id="KW-1133">Transmembrane helix</keyword>
<gene>
    <name evidence="3" type="ORF">K504DRAFT_458730</name>
</gene>
<reference evidence="3" key="1">
    <citation type="journal article" date="2020" name="Stud. Mycol.">
        <title>101 Dothideomycetes genomes: a test case for predicting lifestyles and emergence of pathogens.</title>
        <authorList>
            <person name="Haridas S."/>
            <person name="Albert R."/>
            <person name="Binder M."/>
            <person name="Bloem J."/>
            <person name="Labutti K."/>
            <person name="Salamov A."/>
            <person name="Andreopoulos B."/>
            <person name="Baker S."/>
            <person name="Barry K."/>
            <person name="Bills G."/>
            <person name="Bluhm B."/>
            <person name="Cannon C."/>
            <person name="Castanera R."/>
            <person name="Culley D."/>
            <person name="Daum C."/>
            <person name="Ezra D."/>
            <person name="Gonzalez J."/>
            <person name="Henrissat B."/>
            <person name="Kuo A."/>
            <person name="Liang C."/>
            <person name="Lipzen A."/>
            <person name="Lutzoni F."/>
            <person name="Magnuson J."/>
            <person name="Mondo S."/>
            <person name="Nolan M."/>
            <person name="Ohm R."/>
            <person name="Pangilinan J."/>
            <person name="Park H.-J."/>
            <person name="Ramirez L."/>
            <person name="Alfaro M."/>
            <person name="Sun H."/>
            <person name="Tritt A."/>
            <person name="Yoshinaga Y."/>
            <person name="Zwiers L.-H."/>
            <person name="Turgeon B."/>
            <person name="Goodwin S."/>
            <person name="Spatafora J."/>
            <person name="Crous P."/>
            <person name="Grigoriev I."/>
        </authorList>
    </citation>
    <scope>NUCLEOTIDE SEQUENCE</scope>
    <source>
        <strain evidence="3">CBS 279.74</strain>
    </source>
</reference>
<feature type="transmembrane region" description="Helical" evidence="2">
    <location>
        <begin position="95"/>
        <end position="114"/>
    </location>
</feature>
<feature type="compositionally biased region" description="Basic and acidic residues" evidence="1">
    <location>
        <begin position="221"/>
        <end position="237"/>
    </location>
</feature>
<name>A0A6G1K3A9_9PLEO</name>
<feature type="transmembrane region" description="Helical" evidence="2">
    <location>
        <begin position="42"/>
        <end position="61"/>
    </location>
</feature>
<keyword evidence="2" id="KW-0812">Transmembrane</keyword>
<evidence type="ECO:0000256" key="2">
    <source>
        <dbReference type="SAM" id="Phobius"/>
    </source>
</evidence>
<keyword evidence="2" id="KW-0472">Membrane</keyword>
<dbReference type="Proteomes" id="UP000799428">
    <property type="component" value="Unassembled WGS sequence"/>
</dbReference>
<organism evidence="3 4">
    <name type="scientific">Pleomassaria siparia CBS 279.74</name>
    <dbReference type="NCBI Taxonomy" id="1314801"/>
    <lineage>
        <taxon>Eukaryota</taxon>
        <taxon>Fungi</taxon>
        <taxon>Dikarya</taxon>
        <taxon>Ascomycota</taxon>
        <taxon>Pezizomycotina</taxon>
        <taxon>Dothideomycetes</taxon>
        <taxon>Pleosporomycetidae</taxon>
        <taxon>Pleosporales</taxon>
        <taxon>Pleomassariaceae</taxon>
        <taxon>Pleomassaria</taxon>
    </lineage>
</organism>
<dbReference type="AlphaFoldDB" id="A0A6G1K3A9"/>